<proteinExistence type="predicted"/>
<sequence length="598" mass="64715">MSTFDRIEEYLASCEDYFFSSLSAVAHGLPDVHEVADRLWIDISRYGPGLPTFPEVRIPSLGDFQVPPPPPPPPSPAPTRWLEKSTEWITDHPWMTTGIAASIVGTGLFVRYNHPRSRRDQQRLRAQQTKSTDHRQVVVVLGADSPFGLPLILDLEKKGYIVIASVATPENVEPLERQTQGYVKALVLDPYEPLVLPAFMRSLTATLARKFPINAAGDPFASLATQSYITSVISLLTLPSGRTSTRTLAPLEHVPLNESYLPYLTATHITPLQVIQALLPLLRAGSAITHDKGLKKTVVVCLPATDTRVGLPFAGVRSMSAAATERATEVLRREIRAAAATGKGIEGMKNIKVVVVDVGTFDVAISKESREIQAENVWKAMGGWSASEKLAYGPAFASVLQGTAATSARTLNEHPKSAWQTFVAVFKDTNRTARKPTDVPVFVKNIVSVVSGGRGGCRLCGIEPGRIKNWIRGERFSVGAGAQTYKLASHLPSSLLDVLLNVPHVLVGIRNYLLPSQPFVLPPGDSAAPTRPKSKVISNAASQASSQSVIEPQPESPEHEESGSDHEVESISGDSVADSSWVSLNESRSDVQEDLNGI</sequence>
<evidence type="ECO:0000256" key="1">
    <source>
        <dbReference type="SAM" id="MobiDB-lite"/>
    </source>
</evidence>
<dbReference type="GO" id="GO:0008202">
    <property type="term" value="P:steroid metabolic process"/>
    <property type="evidence" value="ECO:0007669"/>
    <property type="project" value="TreeGrafter"/>
</dbReference>
<dbReference type="Pfam" id="PF08643">
    <property type="entry name" value="DUF1776"/>
    <property type="match status" value="1"/>
</dbReference>
<dbReference type="SUPFAM" id="SSF51735">
    <property type="entry name" value="NAD(P)-binding Rossmann-fold domains"/>
    <property type="match status" value="1"/>
</dbReference>
<feature type="compositionally biased region" description="Pro residues" evidence="1">
    <location>
        <begin position="66"/>
        <end position="77"/>
    </location>
</feature>
<feature type="compositionally biased region" description="Polar residues" evidence="1">
    <location>
        <begin position="577"/>
        <end position="586"/>
    </location>
</feature>
<feature type="compositionally biased region" description="Low complexity" evidence="1">
    <location>
        <begin position="538"/>
        <end position="553"/>
    </location>
</feature>
<evidence type="ECO:0000313" key="3">
    <source>
        <dbReference type="Proteomes" id="UP000629468"/>
    </source>
</evidence>
<dbReference type="InterPro" id="IPR013952">
    <property type="entry name" value="DUF1776_fun"/>
</dbReference>
<dbReference type="Proteomes" id="UP000629468">
    <property type="component" value="Unassembled WGS sequence"/>
</dbReference>
<dbReference type="GO" id="GO:0016491">
    <property type="term" value="F:oxidoreductase activity"/>
    <property type="evidence" value="ECO:0007669"/>
    <property type="project" value="TreeGrafter"/>
</dbReference>
<feature type="compositionally biased region" description="Basic and acidic residues" evidence="1">
    <location>
        <begin position="556"/>
        <end position="569"/>
    </location>
</feature>
<protein>
    <recommendedName>
        <fullName evidence="4">DUF1776-domain-containing protein</fullName>
    </recommendedName>
</protein>
<dbReference type="PANTHER" id="PTHR43313:SF1">
    <property type="entry name" value="3BETA-HYDROXYSTEROID DEHYDROGENASE DHS-16"/>
    <property type="match status" value="1"/>
</dbReference>
<accession>A0A8H7F671</accession>
<dbReference type="InterPro" id="IPR036291">
    <property type="entry name" value="NAD(P)-bd_dom_sf"/>
</dbReference>
<organism evidence="2 3">
    <name type="scientific">Agaricus bisporus var. burnettii</name>
    <dbReference type="NCBI Taxonomy" id="192524"/>
    <lineage>
        <taxon>Eukaryota</taxon>
        <taxon>Fungi</taxon>
        <taxon>Dikarya</taxon>
        <taxon>Basidiomycota</taxon>
        <taxon>Agaricomycotina</taxon>
        <taxon>Agaricomycetes</taxon>
        <taxon>Agaricomycetidae</taxon>
        <taxon>Agaricales</taxon>
        <taxon>Agaricineae</taxon>
        <taxon>Agaricaceae</taxon>
        <taxon>Agaricus</taxon>
    </lineage>
</organism>
<dbReference type="EMBL" id="JABXXO010000004">
    <property type="protein sequence ID" value="KAF7778637.1"/>
    <property type="molecule type" value="Genomic_DNA"/>
</dbReference>
<evidence type="ECO:0000313" key="2">
    <source>
        <dbReference type="EMBL" id="KAF7778637.1"/>
    </source>
</evidence>
<gene>
    <name evidence="2" type="ORF">Agabi119p4_2982</name>
</gene>
<name>A0A8H7F671_AGABI</name>
<dbReference type="AlphaFoldDB" id="A0A8H7F671"/>
<reference evidence="2 3" key="1">
    <citation type="journal article" name="Sci. Rep.">
        <title>Telomere-to-telomere assembled and centromere annotated genomes of the two main subspecies of the button mushroom Agaricus bisporus reveal especially polymorphic chromosome ends.</title>
        <authorList>
            <person name="Sonnenberg A.S.M."/>
            <person name="Sedaghat-Telgerd N."/>
            <person name="Lavrijssen B."/>
            <person name="Ohm R.A."/>
            <person name="Hendrickx P.M."/>
            <person name="Scholtmeijer K."/>
            <person name="Baars J.J.P."/>
            <person name="van Peer A."/>
        </authorList>
    </citation>
    <scope>NUCLEOTIDE SEQUENCE [LARGE SCALE GENOMIC DNA]</scope>
    <source>
        <strain evidence="2 3">H119_p4</strain>
    </source>
</reference>
<feature type="region of interest" description="Disordered" evidence="1">
    <location>
        <begin position="524"/>
        <end position="598"/>
    </location>
</feature>
<comment type="caution">
    <text evidence="2">The sequence shown here is derived from an EMBL/GenBank/DDBJ whole genome shotgun (WGS) entry which is preliminary data.</text>
</comment>
<dbReference type="PANTHER" id="PTHR43313">
    <property type="entry name" value="SHORT-CHAIN DEHYDROGENASE/REDUCTASE FAMILY 9C"/>
    <property type="match status" value="1"/>
</dbReference>
<feature type="region of interest" description="Disordered" evidence="1">
    <location>
        <begin position="61"/>
        <end position="80"/>
    </location>
</feature>
<dbReference type="Gene3D" id="3.40.50.720">
    <property type="entry name" value="NAD(P)-binding Rossmann-like Domain"/>
    <property type="match status" value="1"/>
</dbReference>
<evidence type="ECO:0008006" key="4">
    <source>
        <dbReference type="Google" id="ProtNLM"/>
    </source>
</evidence>